<dbReference type="PANTHER" id="PTHR37038">
    <property type="entry name" value="TRANSCRIPTIONAL REGULATOR-RELATED"/>
    <property type="match status" value="1"/>
</dbReference>
<dbReference type="RefSeq" id="WP_153862963.1">
    <property type="nucleotide sequence ID" value="NZ_WJQS01000001.1"/>
</dbReference>
<dbReference type="Gene3D" id="1.25.40.10">
    <property type="entry name" value="Tetratricopeptide repeat domain"/>
    <property type="match status" value="1"/>
</dbReference>
<dbReference type="InterPro" id="IPR053163">
    <property type="entry name" value="HTH-type_regulator_Rgg"/>
</dbReference>
<accession>A0A6I2G9N8</accession>
<evidence type="ECO:0000313" key="1">
    <source>
        <dbReference type="EMBL" id="MRI84507.1"/>
    </source>
</evidence>
<dbReference type="AlphaFoldDB" id="A0A6I2G9N8"/>
<dbReference type="InterPro" id="IPR001387">
    <property type="entry name" value="Cro/C1-type_HTH"/>
</dbReference>
<proteinExistence type="predicted"/>
<dbReference type="CDD" id="cd00093">
    <property type="entry name" value="HTH_XRE"/>
    <property type="match status" value="1"/>
</dbReference>
<evidence type="ECO:0008006" key="3">
    <source>
        <dbReference type="Google" id="ProtNLM"/>
    </source>
</evidence>
<dbReference type="EMBL" id="WJQS01000001">
    <property type="protein sequence ID" value="MRI84507.1"/>
    <property type="molecule type" value="Genomic_DNA"/>
</dbReference>
<dbReference type="SUPFAM" id="SSF47413">
    <property type="entry name" value="lambda repressor-like DNA-binding domains"/>
    <property type="match status" value="1"/>
</dbReference>
<dbReference type="InterPro" id="IPR011990">
    <property type="entry name" value="TPR-like_helical_dom_sf"/>
</dbReference>
<dbReference type="GO" id="GO:0003677">
    <property type="term" value="F:DNA binding"/>
    <property type="evidence" value="ECO:0007669"/>
    <property type="project" value="InterPro"/>
</dbReference>
<organism evidence="1 2">
    <name type="scientific">Fundicoccus ignavus</name>
    <dbReference type="NCBI Taxonomy" id="2664442"/>
    <lineage>
        <taxon>Bacteria</taxon>
        <taxon>Bacillati</taxon>
        <taxon>Bacillota</taxon>
        <taxon>Bacilli</taxon>
        <taxon>Lactobacillales</taxon>
        <taxon>Aerococcaceae</taxon>
        <taxon>Fundicoccus</taxon>
    </lineage>
</organism>
<gene>
    <name evidence="1" type="ORF">GIY09_01155</name>
</gene>
<keyword evidence="2" id="KW-1185">Reference proteome</keyword>
<reference evidence="1 2" key="1">
    <citation type="submission" date="2019-11" db="EMBL/GenBank/DDBJ databases">
        <title>Characterisation of Fundicoccus ignavus gen. nov. sp. nov., a novel genus of the family Aerococcaceae isolated from bulk tank milk.</title>
        <authorList>
            <person name="Siebert A."/>
            <person name="Huptas C."/>
            <person name="Wenning M."/>
            <person name="Scherer S."/>
            <person name="Doll E.V."/>
        </authorList>
    </citation>
    <scope>NUCLEOTIDE SEQUENCE [LARGE SCALE GENOMIC DNA]</scope>
    <source>
        <strain evidence="1 2">WS4759</strain>
    </source>
</reference>
<evidence type="ECO:0000313" key="2">
    <source>
        <dbReference type="Proteomes" id="UP000430975"/>
    </source>
</evidence>
<sequence>MQDENVGKVIEDIRRNRNMTVEALCEGIISPSTYSRFVNGKTSLASNSFLKLVFRLHMTFAMFLQDYLDFFRIKHHYAILNNAKSYEELSSVLELIDDYQARFAAFQKKPNTNHTWQVQDERFLMVATALVKQLTNSPDRQQHLEIFQKHMIQYTGLSDNDFFGLKLLLPYMTIKEAEAIVKKPMKQLTSLKDPALAENLFYVCGILYIKYLAAGDLQKADDYYQMLDEIYLDSLDLGWKLSRKFYQNIHLYFTGDTDIAVDQLNKLSLFYTDLNLPHQSRFIVQTCRELNIPHQEVEAMR</sequence>
<comment type="caution">
    <text evidence="1">The sequence shown here is derived from an EMBL/GenBank/DDBJ whole genome shotgun (WGS) entry which is preliminary data.</text>
</comment>
<dbReference type="Proteomes" id="UP000430975">
    <property type="component" value="Unassembled WGS sequence"/>
</dbReference>
<protein>
    <recommendedName>
        <fullName evidence="3">HTH cro/C1-type domain-containing protein</fullName>
    </recommendedName>
</protein>
<name>A0A6I2G9N8_9LACT</name>
<dbReference type="InterPro" id="IPR010982">
    <property type="entry name" value="Lambda_DNA-bd_dom_sf"/>
</dbReference>